<name>A0A2N9ILC7_FAGSY</name>
<proteinExistence type="predicted"/>
<dbReference type="InterPro" id="IPR052929">
    <property type="entry name" value="RNase_H-like_EbsB-rel"/>
</dbReference>
<dbReference type="SUPFAM" id="SSF53098">
    <property type="entry name" value="Ribonuclease H-like"/>
    <property type="match status" value="1"/>
</dbReference>
<evidence type="ECO:0000313" key="2">
    <source>
        <dbReference type="EMBL" id="SPD24940.1"/>
    </source>
</evidence>
<dbReference type="PANTHER" id="PTHR47074:SF48">
    <property type="entry name" value="POLYNUCLEOTIDYL TRANSFERASE, RIBONUCLEASE H-LIKE SUPERFAMILY PROTEIN"/>
    <property type="match status" value="1"/>
</dbReference>
<reference evidence="2" key="1">
    <citation type="submission" date="2018-02" db="EMBL/GenBank/DDBJ databases">
        <authorList>
            <person name="Cohen D.B."/>
            <person name="Kent A.D."/>
        </authorList>
    </citation>
    <scope>NUCLEOTIDE SEQUENCE</scope>
</reference>
<protein>
    <recommendedName>
        <fullName evidence="1">RNase H type-1 domain-containing protein</fullName>
    </recommendedName>
</protein>
<accession>A0A2N9ILC7</accession>
<dbReference type="GO" id="GO:0003676">
    <property type="term" value="F:nucleic acid binding"/>
    <property type="evidence" value="ECO:0007669"/>
    <property type="project" value="InterPro"/>
</dbReference>
<evidence type="ECO:0000259" key="1">
    <source>
        <dbReference type="Pfam" id="PF13456"/>
    </source>
</evidence>
<dbReference type="Pfam" id="PF13456">
    <property type="entry name" value="RVT_3"/>
    <property type="match status" value="1"/>
</dbReference>
<dbReference type="InterPro" id="IPR012337">
    <property type="entry name" value="RNaseH-like_sf"/>
</dbReference>
<dbReference type="GO" id="GO:0004523">
    <property type="term" value="F:RNA-DNA hybrid ribonuclease activity"/>
    <property type="evidence" value="ECO:0007669"/>
    <property type="project" value="InterPro"/>
</dbReference>
<dbReference type="InterPro" id="IPR002156">
    <property type="entry name" value="RNaseH_domain"/>
</dbReference>
<gene>
    <name evidence="2" type="ORF">FSB_LOCUS52822</name>
</gene>
<dbReference type="EMBL" id="OIVN01006046">
    <property type="protein sequence ID" value="SPD24940.1"/>
    <property type="molecule type" value="Genomic_DNA"/>
</dbReference>
<dbReference type="CDD" id="cd06222">
    <property type="entry name" value="RNase_H_like"/>
    <property type="match status" value="1"/>
</dbReference>
<dbReference type="Gene3D" id="3.30.420.10">
    <property type="entry name" value="Ribonuclease H-like superfamily/Ribonuclease H"/>
    <property type="match status" value="1"/>
</dbReference>
<dbReference type="InterPro" id="IPR036397">
    <property type="entry name" value="RNaseH_sf"/>
</dbReference>
<dbReference type="AlphaFoldDB" id="A0A2N9ILC7"/>
<dbReference type="PANTHER" id="PTHR47074">
    <property type="entry name" value="BNAC02G40300D PROTEIN"/>
    <property type="match status" value="1"/>
</dbReference>
<organism evidence="2">
    <name type="scientific">Fagus sylvatica</name>
    <name type="common">Beechnut</name>
    <dbReference type="NCBI Taxonomy" id="28930"/>
    <lineage>
        <taxon>Eukaryota</taxon>
        <taxon>Viridiplantae</taxon>
        <taxon>Streptophyta</taxon>
        <taxon>Embryophyta</taxon>
        <taxon>Tracheophyta</taxon>
        <taxon>Spermatophyta</taxon>
        <taxon>Magnoliopsida</taxon>
        <taxon>eudicotyledons</taxon>
        <taxon>Gunneridae</taxon>
        <taxon>Pentapetalae</taxon>
        <taxon>rosids</taxon>
        <taxon>fabids</taxon>
        <taxon>Fagales</taxon>
        <taxon>Fagaceae</taxon>
        <taxon>Fagus</taxon>
    </lineage>
</organism>
<feature type="domain" description="RNase H type-1" evidence="1">
    <location>
        <begin position="141"/>
        <end position="263"/>
    </location>
</feature>
<sequence length="293" mass="32896">MGLFRSKVVPNPRCDNCDSAAEDSLHALWTCPALCQTWTTTTKVAEFRNKSYNSLYDLINKIASSITDLALELFAVVSWSIWHNRNQARLHPPYECFAQIGLRARAYLQEYLEETKQEKKEKSCQPQVGWRPPELHCYKVNFDGAIFKETNEGGIGMVIHDSLGRVNATLSQKIKSGHSVEMIEALAAKRAISFTLEVGLCDIELEGDAEIIIKAITRHELPHNAYGLVLEDAKALLPLFQHYLVSYTCRSGNTVAHALARQALHIHSLLVWMEEVPPDILHVLSNDSLVSSL</sequence>
<dbReference type="InterPro" id="IPR044730">
    <property type="entry name" value="RNase_H-like_dom_plant"/>
</dbReference>